<dbReference type="EMBL" id="REGN01012357">
    <property type="protein sequence ID" value="RMZ95636.1"/>
    <property type="molecule type" value="Genomic_DNA"/>
</dbReference>
<name>A0A3M7P970_BRAPC</name>
<dbReference type="Proteomes" id="UP000276133">
    <property type="component" value="Unassembled WGS sequence"/>
</dbReference>
<dbReference type="AlphaFoldDB" id="A0A3M7P970"/>
<proteinExistence type="predicted"/>
<feature type="transmembrane region" description="Helical" evidence="1">
    <location>
        <begin position="19"/>
        <end position="38"/>
    </location>
</feature>
<evidence type="ECO:0000313" key="3">
    <source>
        <dbReference type="Proteomes" id="UP000276133"/>
    </source>
</evidence>
<keyword evidence="3" id="KW-1185">Reference proteome</keyword>
<accession>A0A3M7P970</accession>
<reference evidence="2 3" key="1">
    <citation type="journal article" date="2018" name="Sci. Rep.">
        <title>Genomic signatures of local adaptation to the degree of environmental predictability in rotifers.</title>
        <authorList>
            <person name="Franch-Gras L."/>
            <person name="Hahn C."/>
            <person name="Garcia-Roger E.M."/>
            <person name="Carmona M.J."/>
            <person name="Serra M."/>
            <person name="Gomez A."/>
        </authorList>
    </citation>
    <scope>NUCLEOTIDE SEQUENCE [LARGE SCALE GENOMIC DNA]</scope>
    <source>
        <strain evidence="2">HYR1</strain>
    </source>
</reference>
<keyword evidence="1" id="KW-0812">Transmembrane</keyword>
<organism evidence="2 3">
    <name type="scientific">Brachionus plicatilis</name>
    <name type="common">Marine rotifer</name>
    <name type="synonym">Brachionus muelleri</name>
    <dbReference type="NCBI Taxonomy" id="10195"/>
    <lineage>
        <taxon>Eukaryota</taxon>
        <taxon>Metazoa</taxon>
        <taxon>Spiralia</taxon>
        <taxon>Gnathifera</taxon>
        <taxon>Rotifera</taxon>
        <taxon>Eurotatoria</taxon>
        <taxon>Monogononta</taxon>
        <taxon>Pseudotrocha</taxon>
        <taxon>Ploima</taxon>
        <taxon>Brachionidae</taxon>
        <taxon>Brachionus</taxon>
    </lineage>
</organism>
<protein>
    <submittedName>
        <fullName evidence="2">Uncharacterized protein</fullName>
    </submittedName>
</protein>
<evidence type="ECO:0000313" key="2">
    <source>
        <dbReference type="EMBL" id="RMZ95636.1"/>
    </source>
</evidence>
<comment type="caution">
    <text evidence="2">The sequence shown here is derived from an EMBL/GenBank/DDBJ whole genome shotgun (WGS) entry which is preliminary data.</text>
</comment>
<keyword evidence="1" id="KW-1133">Transmembrane helix</keyword>
<keyword evidence="1" id="KW-0472">Membrane</keyword>
<sequence length="85" mass="9986">MRCEVRIIKKKNHINSITYLYVSCILTYNNMYVYFCYVTRKRSKAPRSIFACTIMSHFAQSLATMNKSIKKSKPTLACQFCSKIR</sequence>
<evidence type="ECO:0000256" key="1">
    <source>
        <dbReference type="SAM" id="Phobius"/>
    </source>
</evidence>
<gene>
    <name evidence="2" type="ORF">BpHYR1_014104</name>
</gene>